<name>A0A9D9E3Q6_9BACT</name>
<comment type="caution">
    <text evidence="1">The sequence shown here is derived from an EMBL/GenBank/DDBJ whole genome shotgun (WGS) entry which is preliminary data.</text>
</comment>
<dbReference type="EMBL" id="JADIMW010000068">
    <property type="protein sequence ID" value="MBO8438543.1"/>
    <property type="molecule type" value="Genomic_DNA"/>
</dbReference>
<dbReference type="InterPro" id="IPR024453">
    <property type="entry name" value="Peptidase_C92"/>
</dbReference>
<dbReference type="AlphaFoldDB" id="A0A9D9E3Q6"/>
<proteinExistence type="predicted"/>
<protein>
    <recommendedName>
        <fullName evidence="3">Permuted papain-like amidase enzyme, YaeF/YiiX, C92 family</fullName>
    </recommendedName>
</protein>
<evidence type="ECO:0000313" key="1">
    <source>
        <dbReference type="EMBL" id="MBO8438543.1"/>
    </source>
</evidence>
<reference evidence="1" key="1">
    <citation type="submission" date="2020-10" db="EMBL/GenBank/DDBJ databases">
        <authorList>
            <person name="Gilroy R."/>
        </authorList>
    </citation>
    <scope>NUCLEOTIDE SEQUENCE</scope>
    <source>
        <strain evidence="1">G3-4614</strain>
    </source>
</reference>
<dbReference type="SUPFAM" id="SSF54001">
    <property type="entry name" value="Cysteine proteinases"/>
    <property type="match status" value="1"/>
</dbReference>
<dbReference type="Gene3D" id="3.90.1720.10">
    <property type="entry name" value="endopeptidase domain like (from Nostoc punctiforme)"/>
    <property type="match status" value="1"/>
</dbReference>
<dbReference type="PROSITE" id="PS51257">
    <property type="entry name" value="PROKAR_LIPOPROTEIN"/>
    <property type="match status" value="1"/>
</dbReference>
<dbReference type="Proteomes" id="UP000823636">
    <property type="component" value="Unassembled WGS sequence"/>
</dbReference>
<gene>
    <name evidence="1" type="ORF">IAC54_06560</name>
</gene>
<organism evidence="1 2">
    <name type="scientific">Candidatus Caccoplasma merdipullorum</name>
    <dbReference type="NCBI Taxonomy" id="2840718"/>
    <lineage>
        <taxon>Bacteria</taxon>
        <taxon>Pseudomonadati</taxon>
        <taxon>Bacteroidota</taxon>
        <taxon>Bacteroidia</taxon>
        <taxon>Bacteroidales</taxon>
        <taxon>Bacteroidaceae</taxon>
        <taxon>Bacteroidaceae incertae sedis</taxon>
        <taxon>Candidatus Caccoplasma</taxon>
    </lineage>
</organism>
<sequence length="206" mass="23155">MKKYIIIIFLMISGTVISCSRKDTKDEAVFPEDEFSDGDLAFRRGMGILSRVVLAADEKGVFSHVGILKQIDGKWYVVHAVPDELEFEGDVDRVKIEPLSKFYAFDKASRGAIMRYDGDTASVHRAAEHAVEIAKRGTLFDHDYNLDDTTKMYCTEMVNFVYAESGIDLSEGRRTVAHIPALGGIYIMPGDISGNKKLELIYQFIR</sequence>
<accession>A0A9D9E3Q6</accession>
<reference evidence="1" key="2">
    <citation type="journal article" date="2021" name="PeerJ">
        <title>Extensive microbial diversity within the chicken gut microbiome revealed by metagenomics and culture.</title>
        <authorList>
            <person name="Gilroy R."/>
            <person name="Ravi A."/>
            <person name="Getino M."/>
            <person name="Pursley I."/>
            <person name="Horton D.L."/>
            <person name="Alikhan N.F."/>
            <person name="Baker D."/>
            <person name="Gharbi K."/>
            <person name="Hall N."/>
            <person name="Watson M."/>
            <person name="Adriaenssens E.M."/>
            <person name="Foster-Nyarko E."/>
            <person name="Jarju S."/>
            <person name="Secka A."/>
            <person name="Antonio M."/>
            <person name="Oren A."/>
            <person name="Chaudhuri R.R."/>
            <person name="La Ragione R."/>
            <person name="Hildebrand F."/>
            <person name="Pallen M.J."/>
        </authorList>
    </citation>
    <scope>NUCLEOTIDE SEQUENCE</scope>
    <source>
        <strain evidence="1">G3-4614</strain>
    </source>
</reference>
<evidence type="ECO:0000313" key="2">
    <source>
        <dbReference type="Proteomes" id="UP000823636"/>
    </source>
</evidence>
<dbReference type="InterPro" id="IPR038765">
    <property type="entry name" value="Papain-like_cys_pep_sf"/>
</dbReference>
<dbReference type="Pfam" id="PF05708">
    <property type="entry name" value="Peptidase_C92"/>
    <property type="match status" value="1"/>
</dbReference>
<evidence type="ECO:0008006" key="3">
    <source>
        <dbReference type="Google" id="ProtNLM"/>
    </source>
</evidence>